<dbReference type="InterPro" id="IPR001333">
    <property type="entry name" value="Peptidase_M32_Taq"/>
</dbReference>
<dbReference type="GO" id="GO:0046872">
    <property type="term" value="F:metal ion binding"/>
    <property type="evidence" value="ECO:0007669"/>
    <property type="project" value="UniProtKB-KW"/>
</dbReference>
<comment type="similarity">
    <text evidence="1">Belongs to the peptidase M32 family.</text>
</comment>
<comment type="caution">
    <text evidence="4">The sequence shown here is derived from an EMBL/GenBank/DDBJ whole genome shotgun (WGS) entry which is preliminary data.</text>
</comment>
<evidence type="ECO:0000313" key="5">
    <source>
        <dbReference type="Proteomes" id="UP001596201"/>
    </source>
</evidence>
<keyword evidence="5" id="KW-1185">Reference proteome</keyword>
<feature type="active site" description="Proton donor/acceptor" evidence="3">
    <location>
        <position position="265"/>
    </location>
</feature>
<reference evidence="4 5" key="1">
    <citation type="journal article" date="2019" name="Int. J. Syst. Evol. Microbiol.">
        <title>The Global Catalogue of Microorganisms (GCM) 10K type strain sequencing project: providing services to taxonomists for standard genome sequencing and annotation.</title>
        <authorList>
            <consortium name="The Broad Institute Genomics Platform"/>
            <consortium name="The Broad Institute Genome Sequencing Center for Infectious Disease"/>
            <person name="Wu L."/>
            <person name="Ma J."/>
        </authorList>
    </citation>
    <scope>NUCLEOTIDE SEQUENCE [LARGE SCALE GENOMIC DNA]</scope>
    <source>
        <strain evidence="4 5">CGMCC 1.12237</strain>
    </source>
</reference>
<dbReference type="GO" id="GO:0006508">
    <property type="term" value="P:proteolysis"/>
    <property type="evidence" value="ECO:0007669"/>
    <property type="project" value="UniProtKB-UniRule"/>
</dbReference>
<dbReference type="PANTHER" id="PTHR34217:SF1">
    <property type="entry name" value="CARBOXYPEPTIDASE 1"/>
    <property type="match status" value="1"/>
</dbReference>
<dbReference type="EC" id="3.4.17.19" evidence="1"/>
<evidence type="ECO:0000256" key="2">
    <source>
        <dbReference type="PIRSR" id="PIRSR006615-1"/>
    </source>
</evidence>
<comment type="catalytic activity">
    <reaction evidence="1">
        <text>Release of a C-terminal amino acid with broad specificity, except for -Pro.</text>
        <dbReference type="EC" id="3.4.17.19"/>
    </reaction>
</comment>
<feature type="binding site" evidence="2">
    <location>
        <position position="268"/>
    </location>
    <ligand>
        <name>Zn(2+)</name>
        <dbReference type="ChEBI" id="CHEBI:29105"/>
        <note>catalytic</note>
    </ligand>
</feature>
<dbReference type="Gene3D" id="1.10.1370.30">
    <property type="match status" value="1"/>
</dbReference>
<dbReference type="AlphaFoldDB" id="A0ABD5RGP1"/>
<comment type="function">
    <text evidence="1">Broad specificity carboxypetidase that releases amino acids sequentially from the C-terminus, including neutral, aromatic, polar and basic residues.</text>
</comment>
<organism evidence="4 5">
    <name type="scientific">Salinirubrum litoreum</name>
    <dbReference type="NCBI Taxonomy" id="1126234"/>
    <lineage>
        <taxon>Archaea</taxon>
        <taxon>Methanobacteriati</taxon>
        <taxon>Methanobacteriota</taxon>
        <taxon>Stenosarchaea group</taxon>
        <taxon>Halobacteria</taxon>
        <taxon>Halobacteriales</taxon>
        <taxon>Haloferacaceae</taxon>
        <taxon>Salinirubrum</taxon>
    </lineage>
</organism>
<dbReference type="CDD" id="cd06460">
    <property type="entry name" value="M32_Taq"/>
    <property type="match status" value="1"/>
</dbReference>
<dbReference type="PROSITE" id="PS52034">
    <property type="entry name" value="PEPTIDASE_M32"/>
    <property type="match status" value="1"/>
</dbReference>
<comment type="cofactor">
    <cofactor evidence="2">
        <name>Zn(2+)</name>
        <dbReference type="ChEBI" id="CHEBI:29105"/>
    </cofactor>
    <text evidence="2">Binds 1 zinc ion per subunit.</text>
</comment>
<name>A0ABD5RGP1_9EURY</name>
<keyword evidence="1" id="KW-0482">Metalloprotease</keyword>
<dbReference type="PANTHER" id="PTHR34217">
    <property type="entry name" value="METAL-DEPENDENT CARBOXYPEPTIDASE"/>
    <property type="match status" value="1"/>
</dbReference>
<gene>
    <name evidence="4" type="ORF">ACFPJ5_18830</name>
</gene>
<feature type="binding site" evidence="2">
    <location>
        <position position="294"/>
    </location>
    <ligand>
        <name>Zn(2+)</name>
        <dbReference type="ChEBI" id="CHEBI:29105"/>
        <note>catalytic</note>
    </ligand>
</feature>
<dbReference type="Pfam" id="PF02074">
    <property type="entry name" value="Peptidase_M32"/>
    <property type="match status" value="1"/>
</dbReference>
<dbReference type="RefSeq" id="WP_227231043.1">
    <property type="nucleotide sequence ID" value="NZ_JAJCVJ010000003.1"/>
</dbReference>
<evidence type="ECO:0000256" key="3">
    <source>
        <dbReference type="PIRSR" id="PIRSR006615-2"/>
    </source>
</evidence>
<keyword evidence="2" id="KW-0862">Zinc</keyword>
<proteinExistence type="inferred from homology"/>
<dbReference type="PIRSF" id="PIRSF006615">
    <property type="entry name" value="Zn_crbxpep_Taq"/>
    <property type="match status" value="1"/>
</dbReference>
<accession>A0ABD5RGP1</accession>
<dbReference type="SUPFAM" id="SSF55486">
    <property type="entry name" value="Metalloproteases ('zincins'), catalytic domain"/>
    <property type="match status" value="1"/>
</dbReference>
<dbReference type="EMBL" id="JBHSKX010000004">
    <property type="protein sequence ID" value="MFC5368986.1"/>
    <property type="molecule type" value="Genomic_DNA"/>
</dbReference>
<keyword evidence="1 4" id="KW-0378">Hydrolase</keyword>
<evidence type="ECO:0000256" key="1">
    <source>
        <dbReference type="PIRNR" id="PIRNR006615"/>
    </source>
</evidence>
<sequence length="499" mass="56441">MTGPETTPFERLLDRWERIAALEDARLLLNWDQQVTMPPGGGPARAQQFAAIESAKQSLKAGSTTAELLGAVDTDSLDDAQRAVLREIRREYERDAQVPDALVRELSETKSDAYSAWIEAKEADSFETFAPALRDHVRLQRDRAECIDPTADPYTVLLADGAPYIDAERIDAIFDRLLDELVPLIESIRNADRDLPADTFALDVDESTQMELCEAVLDHLGYDWERGRLDTAPHPFDGLTQYDARITTRFDTDDPTAGLLSAIHEFGHATYNLGLPDDQYGSPLGRARGHAVHESQSRFWENHVARTDAFWEQMLPLLREHVPALEDVSSREASEAVNRVETANPIRVSADELSYHLHIVVRHRTERRLLAGDLRVSEVPAFWNDTFESLLGVRPATDADGCLQDVHWTTSFGMFPNYTLGSVLAAQLAAAMERDLGPIDRLVREGAYDRIHEWLTDRVHRHGQRYETDELIERATGEPLTADYFVEYAREKYADLYRL</sequence>
<keyword evidence="1" id="KW-0645">Protease</keyword>
<dbReference type="Proteomes" id="UP001596201">
    <property type="component" value="Unassembled WGS sequence"/>
</dbReference>
<dbReference type="GO" id="GO:0004181">
    <property type="term" value="F:metallocarboxypeptidase activity"/>
    <property type="evidence" value="ECO:0007669"/>
    <property type="project" value="UniProtKB-UniRule"/>
</dbReference>
<feature type="binding site" evidence="2">
    <location>
        <position position="264"/>
    </location>
    <ligand>
        <name>Zn(2+)</name>
        <dbReference type="ChEBI" id="CHEBI:29105"/>
        <note>catalytic</note>
    </ligand>
</feature>
<keyword evidence="1 2" id="KW-0479">Metal-binding</keyword>
<protein>
    <recommendedName>
        <fullName evidence="1">Metal-dependent carboxypeptidase</fullName>
        <ecNumber evidence="1">3.4.17.19</ecNumber>
    </recommendedName>
</protein>
<evidence type="ECO:0000313" key="4">
    <source>
        <dbReference type="EMBL" id="MFC5368986.1"/>
    </source>
</evidence>
<keyword evidence="1 4" id="KW-0121">Carboxypeptidase</keyword>